<evidence type="ECO:0000259" key="10">
    <source>
        <dbReference type="Pfam" id="PF00724"/>
    </source>
</evidence>
<dbReference type="GO" id="GO:0010181">
    <property type="term" value="F:FMN binding"/>
    <property type="evidence" value="ECO:0007669"/>
    <property type="project" value="InterPro"/>
</dbReference>
<dbReference type="CDD" id="cd04734">
    <property type="entry name" value="OYE_like_3_FMN"/>
    <property type="match status" value="1"/>
</dbReference>
<dbReference type="AlphaFoldDB" id="A0A4R6AAF6"/>
<evidence type="ECO:0000256" key="9">
    <source>
        <dbReference type="ARBA" id="ARBA00023014"/>
    </source>
</evidence>
<organism evidence="11 12">
    <name type="scientific">Palleronia sediminis</name>
    <dbReference type="NCBI Taxonomy" id="2547833"/>
    <lineage>
        <taxon>Bacteria</taxon>
        <taxon>Pseudomonadati</taxon>
        <taxon>Pseudomonadota</taxon>
        <taxon>Alphaproteobacteria</taxon>
        <taxon>Rhodobacterales</taxon>
        <taxon>Roseobacteraceae</taxon>
        <taxon>Palleronia</taxon>
    </lineage>
</organism>
<feature type="domain" description="NADH:flavin oxidoreductase/NADH oxidase N-terminal" evidence="10">
    <location>
        <begin position="6"/>
        <end position="341"/>
    </location>
</feature>
<reference evidence="11 12" key="1">
    <citation type="submission" date="2019-03" db="EMBL/GenBank/DDBJ databases">
        <title>Primorskyibacter sp. SS33 isolated from sediments.</title>
        <authorList>
            <person name="Xunke S."/>
        </authorList>
    </citation>
    <scope>NUCLEOTIDE SEQUENCE [LARGE SCALE GENOMIC DNA]</scope>
    <source>
        <strain evidence="11 12">SS33</strain>
    </source>
</reference>
<dbReference type="InterPro" id="IPR013785">
    <property type="entry name" value="Aldolase_TIM"/>
</dbReference>
<evidence type="ECO:0000313" key="12">
    <source>
        <dbReference type="Proteomes" id="UP000295701"/>
    </source>
</evidence>
<evidence type="ECO:0000256" key="3">
    <source>
        <dbReference type="ARBA" id="ARBA00011048"/>
    </source>
</evidence>
<dbReference type="EMBL" id="SNAA01000014">
    <property type="protein sequence ID" value="TDL78083.1"/>
    <property type="molecule type" value="Genomic_DNA"/>
</dbReference>
<gene>
    <name evidence="11" type="ORF">E2L08_12345</name>
</gene>
<evidence type="ECO:0000256" key="5">
    <source>
        <dbReference type="ARBA" id="ARBA00022643"/>
    </source>
</evidence>
<dbReference type="Gene3D" id="3.40.50.720">
    <property type="entry name" value="NAD(P)-binding Rossmann-like Domain"/>
    <property type="match status" value="1"/>
</dbReference>
<dbReference type="SUPFAM" id="SSF51395">
    <property type="entry name" value="FMN-linked oxidoreductases"/>
    <property type="match status" value="1"/>
</dbReference>
<proteinExistence type="inferred from homology"/>
<keyword evidence="7" id="KW-0560">Oxidoreductase</keyword>
<dbReference type="PANTHER" id="PTHR42917:SF2">
    <property type="entry name" value="2,4-DIENOYL-COA REDUCTASE [(2E)-ENOYL-COA-PRODUCING]"/>
    <property type="match status" value="1"/>
</dbReference>
<keyword evidence="12" id="KW-1185">Reference proteome</keyword>
<evidence type="ECO:0000256" key="7">
    <source>
        <dbReference type="ARBA" id="ARBA00023002"/>
    </source>
</evidence>
<dbReference type="InterPro" id="IPR001155">
    <property type="entry name" value="OxRdtase_FMN_N"/>
</dbReference>
<evidence type="ECO:0000256" key="4">
    <source>
        <dbReference type="ARBA" id="ARBA00022630"/>
    </source>
</evidence>
<dbReference type="InterPro" id="IPR051793">
    <property type="entry name" value="NADH:flavin_oxidoreductase"/>
</dbReference>
<evidence type="ECO:0000256" key="6">
    <source>
        <dbReference type="ARBA" id="ARBA00022723"/>
    </source>
</evidence>
<keyword evidence="4" id="KW-0285">Flavoprotein</keyword>
<keyword evidence="6" id="KW-0479">Metal-binding</keyword>
<dbReference type="Pfam" id="PF13450">
    <property type="entry name" value="NAD_binding_8"/>
    <property type="match status" value="1"/>
</dbReference>
<dbReference type="Proteomes" id="UP000295701">
    <property type="component" value="Unassembled WGS sequence"/>
</dbReference>
<dbReference type="SUPFAM" id="SSF51905">
    <property type="entry name" value="FAD/NAD(P)-binding domain"/>
    <property type="match status" value="1"/>
</dbReference>
<protein>
    <submittedName>
        <fullName evidence="11">FAD-dependent oxidoreductase</fullName>
    </submittedName>
</protein>
<accession>A0A4R6AAF6</accession>
<dbReference type="GO" id="GO:0033543">
    <property type="term" value="P:fatty acid beta-oxidation, unsaturated, even number, reductase/isomerase pathway"/>
    <property type="evidence" value="ECO:0007669"/>
    <property type="project" value="TreeGrafter"/>
</dbReference>
<dbReference type="InterPro" id="IPR036188">
    <property type="entry name" value="FAD/NAD-bd_sf"/>
</dbReference>
<dbReference type="PANTHER" id="PTHR42917">
    <property type="entry name" value="2,4-DIENOYL-COA REDUCTASE"/>
    <property type="match status" value="1"/>
</dbReference>
<sequence>MSNDPLLQPYRLKHLTLKNRIMTTSHEPAYPEDGMPKERYAAYHAERARAGVALAMTAGSAAVSRDSPPVFNNILAWKDEVVPWIANLTDACHEHGCAVMIQLTHLGRRTGWSKGDWLPSVSSSRHREPAHRAFPKLIEDWDIDRILSDFADAAQRMQAGGMDGIEIQAYGHLLDQFWSPLTNDLVGPYGADTLENRLRFPMDVLAAIRKRVGDDFIVGFRYTADEAQKGGLTAEEGIEISRRFAATGQVDFLNVIRGRIHTDPAMTDVIPILGMKTAPHLDFAGEVRRATGMPTFHAARIPDVATARHAVAGGLLDMVGMTRAHMADPHIVRKIMEGREDDIRPCVGATYCLDRIYQAGDALCIHNAATGRELTMPHVIAPAPERRRVVVVGAGPAGLEAARVAAERGHDVTVFEAAPDPGGQIRLTAQSPRRREMIGIVDWRMAQCAARDVAFRFNTYAEADDVTACAPDVVIVATGGMPHTRLFESDTEQDAAVTGWDIISGDVKPAENVLIYDESGDHPGLQAAEIAAAAGSRVEVMTPDRTLAPEIMAMNLVPYMRSLQDRDVTFTVARRLLDIRREGNTLTAVIGTDYSDHRTEARYDQIVVNYGTMPLDDLYFDLRPLSSNLGEVDHEALVAGRAQAVRRNPEGAFRLFRIGDAVSARNTHAAIYDALRLVKDI</sequence>
<keyword evidence="9" id="KW-0411">Iron-sulfur</keyword>
<dbReference type="GO" id="GO:0008670">
    <property type="term" value="F:2,4-dienoyl-CoA reductase (NADPH) activity"/>
    <property type="evidence" value="ECO:0007669"/>
    <property type="project" value="TreeGrafter"/>
</dbReference>
<dbReference type="GO" id="GO:0046872">
    <property type="term" value="F:metal ion binding"/>
    <property type="evidence" value="ECO:0007669"/>
    <property type="project" value="UniProtKB-KW"/>
</dbReference>
<comment type="cofactor">
    <cofactor evidence="2">
        <name>[4Fe-4S] cluster</name>
        <dbReference type="ChEBI" id="CHEBI:49883"/>
    </cofactor>
</comment>
<comment type="caution">
    <text evidence="11">The sequence shown here is derived from an EMBL/GenBank/DDBJ whole genome shotgun (WGS) entry which is preliminary data.</text>
</comment>
<dbReference type="OrthoDB" id="9784632at2"/>
<evidence type="ECO:0000256" key="1">
    <source>
        <dbReference type="ARBA" id="ARBA00001917"/>
    </source>
</evidence>
<evidence type="ECO:0000313" key="11">
    <source>
        <dbReference type="EMBL" id="TDL78083.1"/>
    </source>
</evidence>
<dbReference type="Gene3D" id="3.20.20.70">
    <property type="entry name" value="Aldolase class I"/>
    <property type="match status" value="1"/>
</dbReference>
<dbReference type="Gene3D" id="3.50.50.60">
    <property type="entry name" value="FAD/NAD(P)-binding domain"/>
    <property type="match status" value="1"/>
</dbReference>
<keyword evidence="5" id="KW-0288">FMN</keyword>
<comment type="cofactor">
    <cofactor evidence="1">
        <name>FMN</name>
        <dbReference type="ChEBI" id="CHEBI:58210"/>
    </cofactor>
</comment>
<dbReference type="Pfam" id="PF00724">
    <property type="entry name" value="Oxidored_FMN"/>
    <property type="match status" value="1"/>
</dbReference>
<comment type="similarity">
    <text evidence="3">In the N-terminal section; belongs to the NADH:flavin oxidoreductase/NADH oxidase family.</text>
</comment>
<evidence type="ECO:0000256" key="8">
    <source>
        <dbReference type="ARBA" id="ARBA00023004"/>
    </source>
</evidence>
<evidence type="ECO:0000256" key="2">
    <source>
        <dbReference type="ARBA" id="ARBA00001966"/>
    </source>
</evidence>
<dbReference type="GO" id="GO:0051536">
    <property type="term" value="F:iron-sulfur cluster binding"/>
    <property type="evidence" value="ECO:0007669"/>
    <property type="project" value="UniProtKB-KW"/>
</dbReference>
<name>A0A4R6AAF6_9RHOB</name>
<dbReference type="PRINTS" id="PR00419">
    <property type="entry name" value="ADXRDTASE"/>
</dbReference>
<dbReference type="RefSeq" id="WP_133397402.1">
    <property type="nucleotide sequence ID" value="NZ_SNAA01000014.1"/>
</dbReference>
<keyword evidence="8" id="KW-0408">Iron</keyword>